<sequence>MLGQTELDAGSNPSSNSRVFRYEVVGLRQTSESDNNQYDIRHSGSVFINVPYNRMNQEMKRISRLGGKIVNIEPLNVAIAQPSAVPHRGGGRR</sequence>
<accession>A0A1Z4MXL1</accession>
<keyword evidence="3 6" id="KW-0605">Phycobilisome</keyword>
<organism evidence="8 9">
    <name type="scientific">Tolypothrix tenuis PCC 7101</name>
    <dbReference type="NCBI Taxonomy" id="231146"/>
    <lineage>
        <taxon>Bacteria</taxon>
        <taxon>Bacillati</taxon>
        <taxon>Cyanobacteriota</taxon>
        <taxon>Cyanophyceae</taxon>
        <taxon>Nostocales</taxon>
        <taxon>Tolypothrichaceae</taxon>
        <taxon>Tolypothrix</taxon>
    </lineage>
</organism>
<protein>
    <submittedName>
        <fullName evidence="8">CpcD phycobilisome linker domain-containing protein</fullName>
    </submittedName>
</protein>
<keyword evidence="4" id="KW-0793">Thylakoid</keyword>
<evidence type="ECO:0000256" key="2">
    <source>
        <dbReference type="ARBA" id="ARBA00022549"/>
    </source>
</evidence>
<evidence type="ECO:0000256" key="5">
    <source>
        <dbReference type="ARBA" id="ARBA00023136"/>
    </source>
</evidence>
<dbReference type="RefSeq" id="WP_096575347.1">
    <property type="nucleotide sequence ID" value="NZ_CAWNJS010000001.1"/>
</dbReference>
<evidence type="ECO:0000256" key="6">
    <source>
        <dbReference type="PROSITE-ProRule" id="PRU00771"/>
    </source>
</evidence>
<evidence type="ECO:0000313" key="8">
    <source>
        <dbReference type="EMBL" id="BAY98151.1"/>
    </source>
</evidence>
<dbReference type="PROSITE" id="PS51441">
    <property type="entry name" value="CPCD_LIKE"/>
    <property type="match status" value="1"/>
</dbReference>
<keyword evidence="2" id="KW-0042">Antenna complex</keyword>
<dbReference type="InterPro" id="IPR008213">
    <property type="entry name" value="CpcD-like_dom"/>
</dbReference>
<keyword evidence="5" id="KW-0472">Membrane</keyword>
<dbReference type="GO" id="GO:0031676">
    <property type="term" value="C:plasma membrane-derived thylakoid membrane"/>
    <property type="evidence" value="ECO:0007669"/>
    <property type="project" value="UniProtKB-SubCell"/>
</dbReference>
<dbReference type="GO" id="GO:0030089">
    <property type="term" value="C:phycobilisome"/>
    <property type="evidence" value="ECO:0007669"/>
    <property type="project" value="UniProtKB-UniRule"/>
</dbReference>
<proteinExistence type="predicted"/>
<feature type="domain" description="CpcD-like" evidence="7">
    <location>
        <begin position="17"/>
        <end position="75"/>
    </location>
</feature>
<keyword evidence="9" id="KW-1185">Reference proteome</keyword>
<dbReference type="EMBL" id="AP018248">
    <property type="protein sequence ID" value="BAY98151.1"/>
    <property type="molecule type" value="Genomic_DNA"/>
</dbReference>
<evidence type="ECO:0000256" key="1">
    <source>
        <dbReference type="ARBA" id="ARBA00004445"/>
    </source>
</evidence>
<dbReference type="Proteomes" id="UP000218785">
    <property type="component" value="Chromosome"/>
</dbReference>
<evidence type="ECO:0000313" key="9">
    <source>
        <dbReference type="Proteomes" id="UP000218785"/>
    </source>
</evidence>
<evidence type="ECO:0000256" key="3">
    <source>
        <dbReference type="ARBA" id="ARBA00022738"/>
    </source>
</evidence>
<reference evidence="8 9" key="1">
    <citation type="submission" date="2017-06" db="EMBL/GenBank/DDBJ databases">
        <title>Genome sequencing of cyanobaciteial culture collection at National Institute for Environmental Studies (NIES).</title>
        <authorList>
            <person name="Hirose Y."/>
            <person name="Shimura Y."/>
            <person name="Fujisawa T."/>
            <person name="Nakamura Y."/>
            <person name="Kawachi M."/>
        </authorList>
    </citation>
    <scope>NUCLEOTIDE SEQUENCE [LARGE SCALE GENOMIC DNA]</scope>
    <source>
        <strain evidence="8 9">NIES-37</strain>
    </source>
</reference>
<dbReference type="AlphaFoldDB" id="A0A1Z4MXL1"/>
<dbReference type="KEGG" id="ttq:NIES37_20990"/>
<evidence type="ECO:0000259" key="7">
    <source>
        <dbReference type="PROSITE" id="PS51441"/>
    </source>
</evidence>
<name>A0A1Z4MXL1_9CYAN</name>
<dbReference type="SMART" id="SM01094">
    <property type="entry name" value="CpcD"/>
    <property type="match status" value="1"/>
</dbReference>
<dbReference type="Pfam" id="PF01383">
    <property type="entry name" value="CpcD"/>
    <property type="match status" value="1"/>
</dbReference>
<evidence type="ECO:0000256" key="4">
    <source>
        <dbReference type="ARBA" id="ARBA00023078"/>
    </source>
</evidence>
<gene>
    <name evidence="8" type="ORF">NIES37_20990</name>
</gene>
<comment type="subcellular location">
    <subcellularLocation>
        <location evidence="1">Cellular thylakoid membrane</location>
        <topology evidence="1">Peripheral membrane protein</topology>
        <orientation evidence="1">Cytoplasmic side</orientation>
    </subcellularLocation>
</comment>